<comment type="subcellular location">
    <subcellularLocation>
        <location evidence="1">Cell membrane</location>
        <topology evidence="1">Multi-pass membrane protein</topology>
    </subcellularLocation>
</comment>
<keyword evidence="3" id="KW-0808">Transferase</keyword>
<organism evidence="11 12">
    <name type="scientific">Comamonas faecalis</name>
    <dbReference type="NCBI Taxonomy" id="1387849"/>
    <lineage>
        <taxon>Bacteria</taxon>
        <taxon>Pseudomonadati</taxon>
        <taxon>Pseudomonadota</taxon>
        <taxon>Betaproteobacteria</taxon>
        <taxon>Burkholderiales</taxon>
        <taxon>Comamonadaceae</taxon>
        <taxon>Comamonas</taxon>
    </lineage>
</organism>
<gene>
    <name evidence="11" type="ORF">GCM10022279_04360</name>
</gene>
<dbReference type="GO" id="GO:0016746">
    <property type="term" value="F:acyltransferase activity"/>
    <property type="evidence" value="ECO:0007669"/>
    <property type="project" value="UniProtKB-KW"/>
</dbReference>
<dbReference type="PANTHER" id="PTHR23028:SF53">
    <property type="entry name" value="ACYL_TRANSF_3 DOMAIN-CONTAINING PROTEIN"/>
    <property type="match status" value="1"/>
</dbReference>
<dbReference type="SUPFAM" id="SSF52266">
    <property type="entry name" value="SGNH hydrolase"/>
    <property type="match status" value="1"/>
</dbReference>
<keyword evidence="2" id="KW-1003">Cell membrane</keyword>
<dbReference type="Pfam" id="PF19040">
    <property type="entry name" value="SGNH"/>
    <property type="match status" value="1"/>
</dbReference>
<keyword evidence="4 8" id="KW-0812">Transmembrane</keyword>
<evidence type="ECO:0000256" key="5">
    <source>
        <dbReference type="ARBA" id="ARBA00022989"/>
    </source>
</evidence>
<dbReference type="EMBL" id="BAABBP010000002">
    <property type="protein sequence ID" value="GAA3984155.1"/>
    <property type="molecule type" value="Genomic_DNA"/>
</dbReference>
<feature type="transmembrane region" description="Helical" evidence="8">
    <location>
        <begin position="352"/>
        <end position="370"/>
    </location>
</feature>
<comment type="caution">
    <text evidence="11">The sequence shown here is derived from an EMBL/GenBank/DDBJ whole genome shotgun (WGS) entry which is preliminary data.</text>
</comment>
<dbReference type="RefSeq" id="WP_103045362.1">
    <property type="nucleotide sequence ID" value="NZ_BAABBP010000002.1"/>
</dbReference>
<feature type="transmembrane region" description="Helical" evidence="8">
    <location>
        <begin position="229"/>
        <end position="245"/>
    </location>
</feature>
<feature type="transmembrane region" description="Helical" evidence="8">
    <location>
        <begin position="173"/>
        <end position="191"/>
    </location>
</feature>
<feature type="transmembrane region" description="Helical" evidence="8">
    <location>
        <begin position="203"/>
        <end position="222"/>
    </location>
</feature>
<dbReference type="Proteomes" id="UP001501627">
    <property type="component" value="Unassembled WGS sequence"/>
</dbReference>
<keyword evidence="12" id="KW-1185">Reference proteome</keyword>
<name>A0ABP7QKM7_9BURK</name>
<evidence type="ECO:0000256" key="2">
    <source>
        <dbReference type="ARBA" id="ARBA00022475"/>
    </source>
</evidence>
<feature type="domain" description="Acyltransferase 3" evidence="9">
    <location>
        <begin position="14"/>
        <end position="333"/>
    </location>
</feature>
<dbReference type="Gene3D" id="3.40.50.1110">
    <property type="entry name" value="SGNH hydrolase"/>
    <property type="match status" value="1"/>
</dbReference>
<dbReference type="InterPro" id="IPR043968">
    <property type="entry name" value="SGNH"/>
</dbReference>
<feature type="transmembrane region" description="Helical" evidence="8">
    <location>
        <begin position="317"/>
        <end position="340"/>
    </location>
</feature>
<keyword evidence="6 8" id="KW-0472">Membrane</keyword>
<sequence length="618" mass="68329">MSHNPSSPTAFRTDIQGLRAIAVLAVMLFHYNPAWLPGGFVGVDVFLVISGYLIVRILLQKKAQPGYRLAATLRYFYIGRIKRIAPAYFAMLVLVSLLAAVLLLPQDLGVYKKGLNQAAWFHSNSYFAGFGDYFAPASHEQPLLHTWSLAVEIQFYLLAPLLVLLLPTKSLKWVLGVLLVGFTLLAQYRLSVQGIQQATYYSLYARLPEFFAGGLVAVYMHSFRGGQRSWLAGVGLVLVLAAAAAQPRLGPFPGLPALLPVAGAALILLHPAQGLVLRLLGNRPMAWVGELSYSLYLWHWPVLALLRYYAGEQVLDIPFSLLFIILTLLLATASFYTVEAPLRARRTGARQAVGYGLLACAALATAPSMARINQALSPPPLPIEYQRYADPATICHGQIVDDCLKGDLNSDKEVLVLGDSHAAMLNLFFDQLGKELGFKARIITASSCVTIPGFDYQRIAEWAHEACLKQIEQAQQALNKSPIVFIAASWNWQLESTAFQQALEHFLQQQDKVGKKIYLMPQEPLLARNPLRAQRFVQLGLPTNIVVNPQYQQANHWLAQCAQRHTNALLLDFGNTKVFAQAPFAAGQLLYSDEHHLNEVGARAYAQAARATFTKVLR</sequence>
<evidence type="ECO:0000256" key="4">
    <source>
        <dbReference type="ARBA" id="ARBA00022692"/>
    </source>
</evidence>
<evidence type="ECO:0000259" key="10">
    <source>
        <dbReference type="Pfam" id="PF19040"/>
    </source>
</evidence>
<feature type="transmembrane region" description="Helical" evidence="8">
    <location>
        <begin position="293"/>
        <end position="311"/>
    </location>
</feature>
<feature type="transmembrane region" description="Helical" evidence="8">
    <location>
        <begin position="257"/>
        <end position="281"/>
    </location>
</feature>
<feature type="domain" description="SGNH" evidence="10">
    <location>
        <begin position="400"/>
        <end position="608"/>
    </location>
</feature>
<feature type="transmembrane region" description="Helical" evidence="8">
    <location>
        <begin position="34"/>
        <end position="59"/>
    </location>
</feature>
<evidence type="ECO:0000256" key="3">
    <source>
        <dbReference type="ARBA" id="ARBA00022679"/>
    </source>
</evidence>
<reference evidence="12" key="1">
    <citation type="journal article" date="2019" name="Int. J. Syst. Evol. Microbiol.">
        <title>The Global Catalogue of Microorganisms (GCM) 10K type strain sequencing project: providing services to taxonomists for standard genome sequencing and annotation.</title>
        <authorList>
            <consortium name="The Broad Institute Genomics Platform"/>
            <consortium name="The Broad Institute Genome Sequencing Center for Infectious Disease"/>
            <person name="Wu L."/>
            <person name="Ma J."/>
        </authorList>
    </citation>
    <scope>NUCLEOTIDE SEQUENCE [LARGE SCALE GENOMIC DNA]</scope>
    <source>
        <strain evidence="12">JCM 17561</strain>
    </source>
</reference>
<protein>
    <submittedName>
        <fullName evidence="11">Acyltransferase family protein</fullName>
    </submittedName>
</protein>
<feature type="transmembrane region" description="Helical" evidence="8">
    <location>
        <begin position="84"/>
        <end position="104"/>
    </location>
</feature>
<evidence type="ECO:0000256" key="7">
    <source>
        <dbReference type="ARBA" id="ARBA00023315"/>
    </source>
</evidence>
<evidence type="ECO:0000256" key="6">
    <source>
        <dbReference type="ARBA" id="ARBA00023136"/>
    </source>
</evidence>
<dbReference type="Pfam" id="PF01757">
    <property type="entry name" value="Acyl_transf_3"/>
    <property type="match status" value="1"/>
</dbReference>
<evidence type="ECO:0000313" key="11">
    <source>
        <dbReference type="EMBL" id="GAA3984155.1"/>
    </source>
</evidence>
<evidence type="ECO:0000256" key="8">
    <source>
        <dbReference type="SAM" id="Phobius"/>
    </source>
</evidence>
<keyword evidence="5 8" id="KW-1133">Transmembrane helix</keyword>
<proteinExistence type="predicted"/>
<evidence type="ECO:0000313" key="12">
    <source>
        <dbReference type="Proteomes" id="UP001501627"/>
    </source>
</evidence>
<dbReference type="InterPro" id="IPR036514">
    <property type="entry name" value="SGNH_hydro_sf"/>
</dbReference>
<evidence type="ECO:0000259" key="9">
    <source>
        <dbReference type="Pfam" id="PF01757"/>
    </source>
</evidence>
<dbReference type="InterPro" id="IPR002656">
    <property type="entry name" value="Acyl_transf_3_dom"/>
</dbReference>
<evidence type="ECO:0000256" key="1">
    <source>
        <dbReference type="ARBA" id="ARBA00004651"/>
    </source>
</evidence>
<dbReference type="InterPro" id="IPR050879">
    <property type="entry name" value="Acyltransferase_3"/>
</dbReference>
<keyword evidence="7 11" id="KW-0012">Acyltransferase</keyword>
<feature type="transmembrane region" description="Helical" evidence="8">
    <location>
        <begin position="147"/>
        <end position="166"/>
    </location>
</feature>
<dbReference type="PANTHER" id="PTHR23028">
    <property type="entry name" value="ACETYLTRANSFERASE"/>
    <property type="match status" value="1"/>
</dbReference>
<accession>A0ABP7QKM7</accession>